<sequence>MLVVDPGKRLSIAQIRQHRWFQGADPQQPPHHGDPSTPKPCMQVLAIMQSLGIDRERTLQALQHDTYDHYAAIYYLLVERLQESRLGQPPAAEARPSDLVKVSSSAAASPLLYQPQAAVADYDCELSGPLQTLLHLGEPAIFGAPVSRPSPALQGSPLLVEPQKSRDPCPAAPDILVSSASSPCNSLHQSCVHPMPGSSNLRSAAPLSAQSATPVLQHQGIPSSNCLLPVTFQEGRRASDTYLIQGVSALRQLRRSVRVRGLLCLGKLRHRGLCARGGRSAHGDFLLDVLQQQR</sequence>
<dbReference type="Pfam" id="PF23312">
    <property type="entry name" value="UBA_SIK3"/>
    <property type="match status" value="1"/>
</dbReference>
<accession>A0AAV6YL37</accession>
<protein>
    <recommendedName>
        <fullName evidence="1">UBA domain-containing protein</fullName>
    </recommendedName>
</protein>
<comment type="caution">
    <text evidence="2">The sequence shown here is derived from an EMBL/GenBank/DDBJ whole genome shotgun (WGS) entry which is preliminary data.</text>
</comment>
<dbReference type="InterPro" id="IPR015940">
    <property type="entry name" value="UBA"/>
</dbReference>
<dbReference type="PROSITE" id="PS50030">
    <property type="entry name" value="UBA"/>
    <property type="match status" value="1"/>
</dbReference>
<evidence type="ECO:0000313" key="3">
    <source>
        <dbReference type="Proteomes" id="UP000824782"/>
    </source>
</evidence>
<dbReference type="Gene3D" id="1.10.510.10">
    <property type="entry name" value="Transferase(Phosphotransferase) domain 1"/>
    <property type="match status" value="1"/>
</dbReference>
<dbReference type="AlphaFoldDB" id="A0AAV6YL37"/>
<feature type="domain" description="UBA" evidence="1">
    <location>
        <begin position="35"/>
        <end position="79"/>
    </location>
</feature>
<proteinExistence type="predicted"/>
<dbReference type="InterPro" id="IPR057380">
    <property type="entry name" value="UBA_SIK1/2/3"/>
</dbReference>
<evidence type="ECO:0000259" key="1">
    <source>
        <dbReference type="PROSITE" id="PS50030"/>
    </source>
</evidence>
<name>A0AAV6YL37_ENGPU</name>
<keyword evidence="3" id="KW-1185">Reference proteome</keyword>
<reference evidence="2" key="1">
    <citation type="thesis" date="2020" institute="ProQuest LLC" country="789 East Eisenhower Parkway, Ann Arbor, MI, USA">
        <title>Comparative Genomics and Chromosome Evolution.</title>
        <authorList>
            <person name="Mudd A.B."/>
        </authorList>
    </citation>
    <scope>NUCLEOTIDE SEQUENCE</scope>
    <source>
        <strain evidence="2">237g6f4</strain>
        <tissue evidence="2">Blood</tissue>
    </source>
</reference>
<gene>
    <name evidence="2" type="ORF">GDO81_027455</name>
</gene>
<dbReference type="EMBL" id="WNYA01053884">
    <property type="protein sequence ID" value="KAG8535922.1"/>
    <property type="molecule type" value="Genomic_DNA"/>
</dbReference>
<dbReference type="Proteomes" id="UP000824782">
    <property type="component" value="Unassembled WGS sequence"/>
</dbReference>
<dbReference type="CDD" id="cd14338">
    <property type="entry name" value="UBA_SIK"/>
    <property type="match status" value="1"/>
</dbReference>
<evidence type="ECO:0000313" key="2">
    <source>
        <dbReference type="EMBL" id="KAG8535922.1"/>
    </source>
</evidence>
<organism evidence="2 3">
    <name type="scientific">Engystomops pustulosus</name>
    <name type="common">Tungara frog</name>
    <name type="synonym">Physalaemus pustulosus</name>
    <dbReference type="NCBI Taxonomy" id="76066"/>
    <lineage>
        <taxon>Eukaryota</taxon>
        <taxon>Metazoa</taxon>
        <taxon>Chordata</taxon>
        <taxon>Craniata</taxon>
        <taxon>Vertebrata</taxon>
        <taxon>Euteleostomi</taxon>
        <taxon>Amphibia</taxon>
        <taxon>Batrachia</taxon>
        <taxon>Anura</taxon>
        <taxon>Neobatrachia</taxon>
        <taxon>Hyloidea</taxon>
        <taxon>Leptodactylidae</taxon>
        <taxon>Leiuperinae</taxon>
        <taxon>Engystomops</taxon>
    </lineage>
</organism>